<gene>
    <name evidence="5" type="ORF">QUF54_00945</name>
</gene>
<feature type="repeat" description="TPR" evidence="3">
    <location>
        <begin position="245"/>
        <end position="278"/>
    </location>
</feature>
<evidence type="ECO:0000256" key="1">
    <source>
        <dbReference type="ARBA" id="ARBA00022737"/>
    </source>
</evidence>
<evidence type="ECO:0000259" key="4">
    <source>
        <dbReference type="Pfam" id="PF19956"/>
    </source>
</evidence>
<dbReference type="Pfam" id="PF13374">
    <property type="entry name" value="TPR_10"/>
    <property type="match status" value="1"/>
</dbReference>
<dbReference type="InterPro" id="IPR011990">
    <property type="entry name" value="TPR-like_helical_dom_sf"/>
</dbReference>
<dbReference type="SMART" id="SM00028">
    <property type="entry name" value="TPR"/>
    <property type="match status" value="3"/>
</dbReference>
<dbReference type="Pfam" id="PF13424">
    <property type="entry name" value="TPR_12"/>
    <property type="match status" value="1"/>
</dbReference>
<keyword evidence="6" id="KW-1185">Reference proteome</keyword>
<evidence type="ECO:0000256" key="3">
    <source>
        <dbReference type="PROSITE-ProRule" id="PRU00339"/>
    </source>
</evidence>
<protein>
    <submittedName>
        <fullName evidence="5">Tetratricopeptide repeat protein</fullName>
    </submittedName>
</protein>
<dbReference type="PANTHER" id="PTHR45641">
    <property type="entry name" value="TETRATRICOPEPTIDE REPEAT PROTEIN (AFU_ORTHOLOGUE AFUA_6G03870)"/>
    <property type="match status" value="1"/>
</dbReference>
<evidence type="ECO:0000313" key="6">
    <source>
        <dbReference type="Proteomes" id="UP001171945"/>
    </source>
</evidence>
<dbReference type="SUPFAM" id="SSF48452">
    <property type="entry name" value="TPR-like"/>
    <property type="match status" value="2"/>
</dbReference>
<name>A0ABT7VQG6_9GAMM</name>
<dbReference type="PROSITE" id="PS50005">
    <property type="entry name" value="TPR"/>
    <property type="match status" value="2"/>
</dbReference>
<keyword evidence="2 3" id="KW-0802">TPR repeat</keyword>
<accession>A0ABT7VQG6</accession>
<comment type="caution">
    <text evidence="5">The sequence shown here is derived from an EMBL/GenBank/DDBJ whole genome shotgun (WGS) entry which is preliminary data.</text>
</comment>
<keyword evidence="1" id="KW-0677">Repeat</keyword>
<feature type="repeat" description="TPR" evidence="3">
    <location>
        <begin position="287"/>
        <end position="320"/>
    </location>
</feature>
<organism evidence="5 6">
    <name type="scientific">Candidatus Marithioploca araucensis</name>
    <dbReference type="NCBI Taxonomy" id="70273"/>
    <lineage>
        <taxon>Bacteria</taxon>
        <taxon>Pseudomonadati</taxon>
        <taxon>Pseudomonadota</taxon>
        <taxon>Gammaproteobacteria</taxon>
        <taxon>Thiotrichales</taxon>
        <taxon>Thiotrichaceae</taxon>
        <taxon>Candidatus Marithioploca</taxon>
    </lineage>
</organism>
<dbReference type="EMBL" id="JAUCGM010000019">
    <property type="protein sequence ID" value="MDM8561902.1"/>
    <property type="molecule type" value="Genomic_DNA"/>
</dbReference>
<dbReference type="Proteomes" id="UP001171945">
    <property type="component" value="Unassembled WGS sequence"/>
</dbReference>
<dbReference type="Gene3D" id="1.25.40.10">
    <property type="entry name" value="Tetratricopeptide repeat domain"/>
    <property type="match status" value="1"/>
</dbReference>
<dbReference type="Pfam" id="PF19956">
    <property type="entry name" value="EAD2"/>
    <property type="match status" value="1"/>
</dbReference>
<feature type="domain" description="Effector-associated" evidence="4">
    <location>
        <begin position="7"/>
        <end position="83"/>
    </location>
</feature>
<evidence type="ECO:0000313" key="5">
    <source>
        <dbReference type="EMBL" id="MDM8561902.1"/>
    </source>
</evidence>
<evidence type="ECO:0000256" key="2">
    <source>
        <dbReference type="ARBA" id="ARBA00022803"/>
    </source>
</evidence>
<proteinExistence type="predicted"/>
<reference evidence="5" key="1">
    <citation type="submission" date="2023-06" db="EMBL/GenBank/DDBJ databases">
        <title>Uncultivated large filamentous bacteria from sulfidic sediments reveal new species and different genomic features in energy metabolism and defense.</title>
        <authorList>
            <person name="Fonseca A."/>
        </authorList>
    </citation>
    <scope>NUCLEOTIDE SEQUENCE</scope>
    <source>
        <strain evidence="5">HSG4</strain>
    </source>
</reference>
<sequence>MNQTDLVELLLECPSMKDAETRQAIMNQLPPHIHDVIETSRNPKGQVLNIVNACMNFEDGMSKLIEQIRFFYGKMISFQTLVRRINQEKSENTERQWQPIGGSLMQDRPIIIISLLALLILFIGIAKAATLNPEEPEVAQLVEQAKQAIDNGEFEQADKRLSAAKSLAANGKLKMTQLAYREAGEYYERAANLLPAGNDEALVLYLNRAGVAFSHAGLYDQAKPLYERALAIREKVFGKEHPDVAESLNNLAALHEAQGNYDQAKPLYERALAIREKVFSKEHPDVALSLNNLASLHNSQGNYDQAKSLYERSLAIREKVFGKEHPSVATSVRHINPLF</sequence>
<dbReference type="PANTHER" id="PTHR45641:SF19">
    <property type="entry name" value="NEPHROCYSTIN-3"/>
    <property type="match status" value="1"/>
</dbReference>
<dbReference type="InterPro" id="IPR019734">
    <property type="entry name" value="TPR_rpt"/>
</dbReference>
<dbReference type="InterPro" id="IPR045431">
    <property type="entry name" value="EAD2"/>
</dbReference>